<proteinExistence type="predicted"/>
<accession>A0A9P6WH23</accession>
<keyword evidence="3" id="KW-1185">Reference proteome</keyword>
<evidence type="ECO:0000256" key="1">
    <source>
        <dbReference type="SAM" id="SignalP"/>
    </source>
</evidence>
<organism evidence="2 3">
    <name type="scientific">Pichia californica</name>
    <dbReference type="NCBI Taxonomy" id="460514"/>
    <lineage>
        <taxon>Eukaryota</taxon>
        <taxon>Fungi</taxon>
        <taxon>Dikarya</taxon>
        <taxon>Ascomycota</taxon>
        <taxon>Saccharomycotina</taxon>
        <taxon>Pichiomycetes</taxon>
        <taxon>Pichiales</taxon>
        <taxon>Pichiaceae</taxon>
        <taxon>Pichia</taxon>
    </lineage>
</organism>
<evidence type="ECO:0000313" key="2">
    <source>
        <dbReference type="EMBL" id="KAG0687054.1"/>
    </source>
</evidence>
<protein>
    <submittedName>
        <fullName evidence="2">Uncharacterized protein</fullName>
    </submittedName>
</protein>
<sequence>MFLVIMGVMVVMVVVTIFLPQLSGLATYTNNPDYIKKQNEKKESKAKISNQFTTEQHDLYEAPDAYIDGDDIVKTSSRFTSVRSTINKITHPNLTERDIPIKLELFGESDLKRRARSNKENVGTNITNDPNNFDYDIDEFIDEENKKDEQEYLEAAEKKYGSANV</sequence>
<dbReference type="Proteomes" id="UP000697127">
    <property type="component" value="Unassembled WGS sequence"/>
</dbReference>
<reference evidence="2" key="1">
    <citation type="submission" date="2020-11" db="EMBL/GenBank/DDBJ databases">
        <title>Kefir isolates.</title>
        <authorList>
            <person name="Marcisauskas S."/>
            <person name="Kim Y."/>
            <person name="Blasche S."/>
        </authorList>
    </citation>
    <scope>NUCLEOTIDE SEQUENCE</scope>
    <source>
        <strain evidence="2">Olga-1</strain>
    </source>
</reference>
<dbReference type="EMBL" id="PUHW01000323">
    <property type="protein sequence ID" value="KAG0687054.1"/>
    <property type="molecule type" value="Genomic_DNA"/>
</dbReference>
<feature type="chain" id="PRO_5040385888" evidence="1">
    <location>
        <begin position="25"/>
        <end position="165"/>
    </location>
</feature>
<feature type="signal peptide" evidence="1">
    <location>
        <begin position="1"/>
        <end position="24"/>
    </location>
</feature>
<name>A0A9P6WH23_9ASCO</name>
<keyword evidence="1" id="KW-0732">Signal</keyword>
<evidence type="ECO:0000313" key="3">
    <source>
        <dbReference type="Proteomes" id="UP000697127"/>
    </source>
</evidence>
<dbReference type="AlphaFoldDB" id="A0A9P6WH23"/>
<comment type="caution">
    <text evidence="2">The sequence shown here is derived from an EMBL/GenBank/DDBJ whole genome shotgun (WGS) entry which is preliminary data.</text>
</comment>
<dbReference type="OrthoDB" id="4092812at2759"/>
<gene>
    <name evidence="2" type="ORF">C6P40_002958</name>
</gene>